<proteinExistence type="predicted"/>
<dbReference type="KEGG" id="cliz:G7Y31_06295"/>
<dbReference type="EMBL" id="CP064954">
    <property type="protein sequence ID" value="QPK78208.1"/>
    <property type="molecule type" value="Genomic_DNA"/>
</dbReference>
<dbReference type="AlphaFoldDB" id="A0A7T0P8Y5"/>
<evidence type="ECO:0000313" key="2">
    <source>
        <dbReference type="Proteomes" id="UP000594681"/>
    </source>
</evidence>
<evidence type="ECO:0008006" key="3">
    <source>
        <dbReference type="Google" id="ProtNLM"/>
    </source>
</evidence>
<accession>A0A7T0P8Y5</accession>
<evidence type="ECO:0000313" key="1">
    <source>
        <dbReference type="EMBL" id="QPK78208.1"/>
    </source>
</evidence>
<sequence>MAKIQEVTIPRLAQACDELGMDYALIAAITDEDGPGAETPAVPEDSCQAEPADTARTVLQTGLPHLSIYCDLQEGTLSAFATWEGRLPATAEDEVAALLGDLNWDFIAPTLSYSLQEAPGPRAQEEIVISANRAMGVAEGLSMQQLRGFLDSAFDSFTQVFEYIAQALPAAVTWENNNA</sequence>
<protein>
    <recommendedName>
        <fullName evidence="3">YbjN domain-containing protein</fullName>
    </recommendedName>
</protein>
<reference evidence="1 2" key="1">
    <citation type="submission" date="2020-11" db="EMBL/GenBank/DDBJ databases">
        <title>Corynebacterium sp. ZJ-599.</title>
        <authorList>
            <person name="Zhou J."/>
        </authorList>
    </citation>
    <scope>NUCLEOTIDE SEQUENCE [LARGE SCALE GENOMIC DNA]</scope>
    <source>
        <strain evidence="1 2">ZJ-599</strain>
    </source>
</reference>
<name>A0A7T0P8Y5_9CORY</name>
<dbReference type="RefSeq" id="WP_165008223.1">
    <property type="nucleotide sequence ID" value="NZ_CP064954.1"/>
</dbReference>
<keyword evidence="2" id="KW-1185">Reference proteome</keyword>
<organism evidence="1 2">
    <name type="scientific">Corynebacterium lizhenjunii</name>
    <dbReference type="NCBI Taxonomy" id="2709394"/>
    <lineage>
        <taxon>Bacteria</taxon>
        <taxon>Bacillati</taxon>
        <taxon>Actinomycetota</taxon>
        <taxon>Actinomycetes</taxon>
        <taxon>Mycobacteriales</taxon>
        <taxon>Corynebacteriaceae</taxon>
        <taxon>Corynebacterium</taxon>
    </lineage>
</organism>
<gene>
    <name evidence="1" type="ORF">G7Y31_06295</name>
</gene>
<dbReference type="Proteomes" id="UP000594681">
    <property type="component" value="Chromosome"/>
</dbReference>